<proteinExistence type="predicted"/>
<sequence length="49" mass="5750">MTLAVQQYTGVDRNYNWCTANLTSRSATESSQCIHCEQYTQVQRFRDMN</sequence>
<dbReference type="EMBL" id="GBXM01081386">
    <property type="protein sequence ID" value="JAH27191.1"/>
    <property type="molecule type" value="Transcribed_RNA"/>
</dbReference>
<accession>A0A0E9RDF6</accession>
<evidence type="ECO:0000313" key="1">
    <source>
        <dbReference type="EMBL" id="JAH27191.1"/>
    </source>
</evidence>
<dbReference type="AlphaFoldDB" id="A0A0E9RDF6"/>
<name>A0A0E9RDF6_ANGAN</name>
<reference evidence="1" key="2">
    <citation type="journal article" date="2015" name="Fish Shellfish Immunol.">
        <title>Early steps in the European eel (Anguilla anguilla)-Vibrio vulnificus interaction in the gills: Role of the RtxA13 toxin.</title>
        <authorList>
            <person name="Callol A."/>
            <person name="Pajuelo D."/>
            <person name="Ebbesson L."/>
            <person name="Teles M."/>
            <person name="MacKenzie S."/>
            <person name="Amaro C."/>
        </authorList>
    </citation>
    <scope>NUCLEOTIDE SEQUENCE</scope>
</reference>
<reference evidence="1" key="1">
    <citation type="submission" date="2014-11" db="EMBL/GenBank/DDBJ databases">
        <authorList>
            <person name="Amaro Gonzalez C."/>
        </authorList>
    </citation>
    <scope>NUCLEOTIDE SEQUENCE</scope>
</reference>
<organism evidence="1">
    <name type="scientific">Anguilla anguilla</name>
    <name type="common">European freshwater eel</name>
    <name type="synonym">Muraena anguilla</name>
    <dbReference type="NCBI Taxonomy" id="7936"/>
    <lineage>
        <taxon>Eukaryota</taxon>
        <taxon>Metazoa</taxon>
        <taxon>Chordata</taxon>
        <taxon>Craniata</taxon>
        <taxon>Vertebrata</taxon>
        <taxon>Euteleostomi</taxon>
        <taxon>Actinopterygii</taxon>
        <taxon>Neopterygii</taxon>
        <taxon>Teleostei</taxon>
        <taxon>Anguilliformes</taxon>
        <taxon>Anguillidae</taxon>
        <taxon>Anguilla</taxon>
    </lineage>
</organism>
<protein>
    <submittedName>
        <fullName evidence="1">Uncharacterized protein</fullName>
    </submittedName>
</protein>